<feature type="domain" description="ABC-2 type transporter transmembrane" evidence="6">
    <location>
        <begin position="39"/>
        <end position="388"/>
    </location>
</feature>
<dbReference type="RefSeq" id="WP_109825202.1">
    <property type="nucleotide sequence ID" value="NZ_QGKL01000042.1"/>
</dbReference>
<evidence type="ECO:0000259" key="6">
    <source>
        <dbReference type="Pfam" id="PF12698"/>
    </source>
</evidence>
<accession>A0A317C4B8</accession>
<sequence>MKNTAATRSNQLRMIWIIFRKEVIDNFRDRRTLNTILGATILVPLLLFSFLWFAEKTIKDETDSISAEAIQLAVVGAEHAPNLMNWLEQSNFAINDAPKDYEQAVRDGEERMILKITEDYPKRFATGETAPLLLIHDSSIVGLEKIGYQSLQRAIYTYGNRISSLRLQARGVSPKVIHSIQLNVSDVAPSELRNTQVLTMMPYLIIIFIMLGGMYLAIDTTAGERENGSLETLLIQPASRKSIVLAKLLATMLFSALTLFFVLLSLAFSFKFLPIESFEITLSATKIAVILMINLPFVFLGCSLMVFLASFTKSYKEAQSYLSLMAIVPSMPLILLSFLSPEPSLSNMWIPSLSQGLIVIETLKGEHIDLALILLSMVSSALVALLFVFMTIKLYERERILG</sequence>
<evidence type="ECO:0000256" key="1">
    <source>
        <dbReference type="ARBA" id="ARBA00004141"/>
    </source>
</evidence>
<dbReference type="Pfam" id="PF12698">
    <property type="entry name" value="ABC2_membrane_3"/>
    <property type="match status" value="1"/>
</dbReference>
<evidence type="ECO:0000256" key="4">
    <source>
        <dbReference type="ARBA" id="ARBA00023136"/>
    </source>
</evidence>
<feature type="transmembrane region" description="Helical" evidence="5">
    <location>
        <begin position="370"/>
        <end position="392"/>
    </location>
</feature>
<keyword evidence="2 5" id="KW-0812">Transmembrane</keyword>
<evidence type="ECO:0000256" key="5">
    <source>
        <dbReference type="SAM" id="Phobius"/>
    </source>
</evidence>
<dbReference type="GO" id="GO:0140359">
    <property type="term" value="F:ABC-type transporter activity"/>
    <property type="evidence" value="ECO:0007669"/>
    <property type="project" value="InterPro"/>
</dbReference>
<feature type="transmembrane region" description="Helical" evidence="5">
    <location>
        <begin position="200"/>
        <end position="218"/>
    </location>
</feature>
<name>A0A317C4B8_9GAMM</name>
<dbReference type="PANTHER" id="PTHR43471">
    <property type="entry name" value="ABC TRANSPORTER PERMEASE"/>
    <property type="match status" value="1"/>
</dbReference>
<evidence type="ECO:0000256" key="2">
    <source>
        <dbReference type="ARBA" id="ARBA00022692"/>
    </source>
</evidence>
<dbReference type="GO" id="GO:0016020">
    <property type="term" value="C:membrane"/>
    <property type="evidence" value="ECO:0007669"/>
    <property type="project" value="UniProtKB-SubCell"/>
</dbReference>
<dbReference type="OrthoDB" id="5486437at2"/>
<keyword evidence="8" id="KW-1185">Reference proteome</keyword>
<protein>
    <recommendedName>
        <fullName evidence="6">ABC-2 type transporter transmembrane domain-containing protein</fullName>
    </recommendedName>
</protein>
<feature type="transmembrane region" description="Helical" evidence="5">
    <location>
        <begin position="287"/>
        <end position="309"/>
    </location>
</feature>
<evidence type="ECO:0000256" key="3">
    <source>
        <dbReference type="ARBA" id="ARBA00022989"/>
    </source>
</evidence>
<comment type="subcellular location">
    <subcellularLocation>
        <location evidence="1">Membrane</location>
        <topology evidence="1">Multi-pass membrane protein</topology>
    </subcellularLocation>
</comment>
<proteinExistence type="predicted"/>
<feature type="transmembrane region" description="Helical" evidence="5">
    <location>
        <begin position="321"/>
        <end position="339"/>
    </location>
</feature>
<dbReference type="PANTHER" id="PTHR43471:SF3">
    <property type="entry name" value="ABC TRANSPORTER PERMEASE PROTEIN NATB"/>
    <property type="match status" value="1"/>
</dbReference>
<evidence type="ECO:0000313" key="8">
    <source>
        <dbReference type="Proteomes" id="UP000245506"/>
    </source>
</evidence>
<organism evidence="7 8">
    <name type="scientific">Leucothrix arctica</name>
    <dbReference type="NCBI Taxonomy" id="1481894"/>
    <lineage>
        <taxon>Bacteria</taxon>
        <taxon>Pseudomonadati</taxon>
        <taxon>Pseudomonadota</taxon>
        <taxon>Gammaproteobacteria</taxon>
        <taxon>Thiotrichales</taxon>
        <taxon>Thiotrichaceae</taxon>
        <taxon>Leucothrix</taxon>
    </lineage>
</organism>
<feature type="transmembrane region" description="Helical" evidence="5">
    <location>
        <begin position="36"/>
        <end position="54"/>
    </location>
</feature>
<gene>
    <name evidence="7" type="ORF">DKT75_17515</name>
</gene>
<evidence type="ECO:0000313" key="7">
    <source>
        <dbReference type="EMBL" id="PWQ93428.1"/>
    </source>
</evidence>
<dbReference type="EMBL" id="QGKL01000042">
    <property type="protein sequence ID" value="PWQ93428.1"/>
    <property type="molecule type" value="Genomic_DNA"/>
</dbReference>
<comment type="caution">
    <text evidence="7">The sequence shown here is derived from an EMBL/GenBank/DDBJ whole genome shotgun (WGS) entry which is preliminary data.</text>
</comment>
<keyword evidence="3 5" id="KW-1133">Transmembrane helix</keyword>
<reference evidence="7 8" key="1">
    <citation type="submission" date="2018-05" db="EMBL/GenBank/DDBJ databases">
        <title>Leucothrix arctica sp. nov., isolated from Arctic seawater.</title>
        <authorList>
            <person name="Choi A."/>
            <person name="Baek K."/>
        </authorList>
    </citation>
    <scope>NUCLEOTIDE SEQUENCE [LARGE SCALE GENOMIC DNA]</scope>
    <source>
        <strain evidence="7 8">IMCC9719</strain>
    </source>
</reference>
<dbReference type="Proteomes" id="UP000245506">
    <property type="component" value="Unassembled WGS sequence"/>
</dbReference>
<keyword evidence="4 5" id="KW-0472">Membrane</keyword>
<dbReference type="AlphaFoldDB" id="A0A317C4B8"/>
<feature type="transmembrane region" description="Helical" evidence="5">
    <location>
        <begin position="244"/>
        <end position="267"/>
    </location>
</feature>
<dbReference type="InterPro" id="IPR013525">
    <property type="entry name" value="ABC2_TM"/>
</dbReference>